<dbReference type="STRING" id="223786.SAMN05216234_10668"/>
<dbReference type="InterPro" id="IPR029063">
    <property type="entry name" value="SAM-dependent_MTases_sf"/>
</dbReference>
<keyword evidence="6" id="KW-1185">Reference proteome</keyword>
<dbReference type="InterPro" id="IPR002877">
    <property type="entry name" value="RNA_MeTrfase_FtsJ_dom"/>
</dbReference>
<dbReference type="InterPro" id="IPR002942">
    <property type="entry name" value="S4_RNA-bd"/>
</dbReference>
<dbReference type="NCBIfam" id="TIGR00478">
    <property type="entry name" value="tly"/>
    <property type="match status" value="1"/>
</dbReference>
<name>A0A1I5MMS6_9BACT</name>
<accession>A0A1I5MMS6</accession>
<dbReference type="Gene3D" id="3.10.290.10">
    <property type="entry name" value="RNA-binding S4 domain"/>
    <property type="match status" value="1"/>
</dbReference>
<keyword evidence="5" id="KW-0489">Methyltransferase</keyword>
<keyword evidence="1 3" id="KW-0694">RNA-binding</keyword>
<comment type="similarity">
    <text evidence="2">Belongs to the TlyA family.</text>
</comment>
<dbReference type="AlphaFoldDB" id="A0A1I5MMS6"/>
<organism evidence="5 6">
    <name type="scientific">Hydrogenimonas thermophila</name>
    <dbReference type="NCBI Taxonomy" id="223786"/>
    <lineage>
        <taxon>Bacteria</taxon>
        <taxon>Pseudomonadati</taxon>
        <taxon>Campylobacterota</taxon>
        <taxon>Epsilonproteobacteria</taxon>
        <taxon>Campylobacterales</taxon>
        <taxon>Hydrogenimonadaceae</taxon>
        <taxon>Hydrogenimonas</taxon>
    </lineage>
</organism>
<dbReference type="Proteomes" id="UP000199227">
    <property type="component" value="Unassembled WGS sequence"/>
</dbReference>
<evidence type="ECO:0000256" key="1">
    <source>
        <dbReference type="ARBA" id="ARBA00022884"/>
    </source>
</evidence>
<keyword evidence="5" id="KW-0808">Transferase</keyword>
<feature type="domain" description="RNA-binding S4" evidence="4">
    <location>
        <begin position="1"/>
        <end position="65"/>
    </location>
</feature>
<evidence type="ECO:0000259" key="4">
    <source>
        <dbReference type="SMART" id="SM00363"/>
    </source>
</evidence>
<dbReference type="InterPro" id="IPR036986">
    <property type="entry name" value="S4_RNA-bd_sf"/>
</dbReference>
<dbReference type="GO" id="GO:0032259">
    <property type="term" value="P:methylation"/>
    <property type="evidence" value="ECO:0007669"/>
    <property type="project" value="UniProtKB-KW"/>
</dbReference>
<sequence length="236" mass="26380">MRLDTLLVERGLVDSRTKAQALIKEGNVAVDGKVVDKPSFKAKEDANIEIFGDTRFVSRAARKLKGFLDVHPIAIEGKRCLDVGASTGGFTQILLERGAKSVTALDVGTSQLHESLRNDERVLSVESTDIREFQSKQPFEVVTCDVSFISLHHILSDLDRLANGVLILLFKPQFEVGREAKRDRHGVVTDEKAIALAQRQFERTTAELGWRLMVKEVSTLPGKEGNHEWFYCFINS</sequence>
<dbReference type="InterPro" id="IPR004538">
    <property type="entry name" value="Hemolysin_A/TlyA"/>
</dbReference>
<protein>
    <submittedName>
        <fullName evidence="5">23S rRNA (Cytidine1920-2'-O)/16S rRNA (Cytidine1409-2'-O)-methyltransferase</fullName>
    </submittedName>
</protein>
<reference evidence="5 6" key="1">
    <citation type="submission" date="2016-10" db="EMBL/GenBank/DDBJ databases">
        <authorList>
            <person name="de Groot N.N."/>
        </authorList>
    </citation>
    <scope>NUCLEOTIDE SEQUENCE [LARGE SCALE GENOMIC DNA]</scope>
    <source>
        <strain evidence="5 6">EP1-55-1</strain>
    </source>
</reference>
<dbReference type="CDD" id="cd00165">
    <property type="entry name" value="S4"/>
    <property type="match status" value="1"/>
</dbReference>
<gene>
    <name evidence="5" type="ORF">SAMN05216234_10668</name>
</gene>
<dbReference type="InterPro" id="IPR047048">
    <property type="entry name" value="TlyA"/>
</dbReference>
<dbReference type="SMART" id="SM00363">
    <property type="entry name" value="S4"/>
    <property type="match status" value="1"/>
</dbReference>
<dbReference type="PANTHER" id="PTHR32319">
    <property type="entry name" value="BACTERIAL HEMOLYSIN-LIKE PROTEIN"/>
    <property type="match status" value="1"/>
</dbReference>
<dbReference type="PANTHER" id="PTHR32319:SF0">
    <property type="entry name" value="BACTERIAL HEMOLYSIN-LIKE PROTEIN"/>
    <property type="match status" value="1"/>
</dbReference>
<dbReference type="PROSITE" id="PS50889">
    <property type="entry name" value="S4"/>
    <property type="match status" value="1"/>
</dbReference>
<evidence type="ECO:0000313" key="6">
    <source>
        <dbReference type="Proteomes" id="UP000199227"/>
    </source>
</evidence>
<dbReference type="SUPFAM" id="SSF53335">
    <property type="entry name" value="S-adenosyl-L-methionine-dependent methyltransferases"/>
    <property type="match status" value="1"/>
</dbReference>
<dbReference type="SUPFAM" id="SSF55174">
    <property type="entry name" value="Alpha-L RNA-binding motif"/>
    <property type="match status" value="1"/>
</dbReference>
<dbReference type="EMBL" id="FOXB01000006">
    <property type="protein sequence ID" value="SFP10830.1"/>
    <property type="molecule type" value="Genomic_DNA"/>
</dbReference>
<proteinExistence type="inferred from homology"/>
<dbReference type="Gene3D" id="3.40.50.150">
    <property type="entry name" value="Vaccinia Virus protein VP39"/>
    <property type="match status" value="1"/>
</dbReference>
<dbReference type="GO" id="GO:0008168">
    <property type="term" value="F:methyltransferase activity"/>
    <property type="evidence" value="ECO:0007669"/>
    <property type="project" value="UniProtKB-KW"/>
</dbReference>
<dbReference type="CDD" id="cd02440">
    <property type="entry name" value="AdoMet_MTases"/>
    <property type="match status" value="1"/>
</dbReference>
<evidence type="ECO:0000256" key="2">
    <source>
        <dbReference type="ARBA" id="ARBA00029460"/>
    </source>
</evidence>
<dbReference type="GO" id="GO:0003723">
    <property type="term" value="F:RNA binding"/>
    <property type="evidence" value="ECO:0007669"/>
    <property type="project" value="UniProtKB-KW"/>
</dbReference>
<dbReference type="Pfam" id="PF01728">
    <property type="entry name" value="FtsJ"/>
    <property type="match status" value="1"/>
</dbReference>
<evidence type="ECO:0000256" key="3">
    <source>
        <dbReference type="PROSITE-ProRule" id="PRU00182"/>
    </source>
</evidence>
<evidence type="ECO:0000313" key="5">
    <source>
        <dbReference type="EMBL" id="SFP10830.1"/>
    </source>
</evidence>
<dbReference type="Pfam" id="PF01479">
    <property type="entry name" value="S4"/>
    <property type="match status" value="1"/>
</dbReference>
<dbReference type="OrthoDB" id="9784736at2"/>